<keyword evidence="2" id="KW-1185">Reference proteome</keyword>
<evidence type="ECO:0000313" key="2">
    <source>
        <dbReference type="Proteomes" id="UP000410984"/>
    </source>
</evidence>
<dbReference type="SUPFAM" id="SSF75005">
    <property type="entry name" value="Arabinanase/levansucrase/invertase"/>
    <property type="match status" value="1"/>
</dbReference>
<dbReference type="InterPro" id="IPR023296">
    <property type="entry name" value="Glyco_hydro_beta-prop_sf"/>
</dbReference>
<gene>
    <name evidence="1" type="ORF">MET9862_03046</name>
</gene>
<accession>A0A509EDR0</accession>
<dbReference type="EMBL" id="CABFPH010000042">
    <property type="protein sequence ID" value="VUD72447.1"/>
    <property type="molecule type" value="Genomic_DNA"/>
</dbReference>
<evidence type="ECO:0008006" key="3">
    <source>
        <dbReference type="Google" id="ProtNLM"/>
    </source>
</evidence>
<organism evidence="1 2">
    <name type="scientific">Methylobacterium symbioticum</name>
    <dbReference type="NCBI Taxonomy" id="2584084"/>
    <lineage>
        <taxon>Bacteria</taxon>
        <taxon>Pseudomonadati</taxon>
        <taxon>Pseudomonadota</taxon>
        <taxon>Alphaproteobacteria</taxon>
        <taxon>Hyphomicrobiales</taxon>
        <taxon>Methylobacteriaceae</taxon>
        <taxon>Methylobacterium</taxon>
    </lineage>
</organism>
<dbReference type="Gene3D" id="2.115.10.20">
    <property type="entry name" value="Glycosyl hydrolase domain, family 43"/>
    <property type="match status" value="1"/>
</dbReference>
<protein>
    <recommendedName>
        <fullName evidence="3">1,4-beta-mannosyl-N-acetylglucosamine phosphorylase</fullName>
    </recommendedName>
</protein>
<evidence type="ECO:0000313" key="1">
    <source>
        <dbReference type="EMBL" id="VUD72447.1"/>
    </source>
</evidence>
<name>A0A509EDR0_9HYPH</name>
<sequence length="321" mass="35542">MPRRPHAAGTSDQGLLTRSLIDLPVDADGYAFNPTVFRSAAGLVCLYRHVGADGVRTLRRCRLDEAFRASTYEIWSDEVRNLGGDVRWYADPRATRRRSDTYVSFNTGHSECPNQIYLVRVDAYGAPQTPPLRLVKRDGRRDYEKNWGFFDYAGDLYAIYAIVPFVVLRLRFSGQEVLGDTVAVHHWEADHLRRAYGPLHGGAAPVLIGDRGYLVAQSNVAGAAGQIYRGTLLTFEAVPPFRPIAVAPQPCFTLADDELALRPGTLLNPAIDTCFYPCGALADQDGHTLLVSYGINDFRSGIRQYDLGRLSKGLVPVVRTP</sequence>
<dbReference type="Proteomes" id="UP000410984">
    <property type="component" value="Unassembled WGS sequence"/>
</dbReference>
<dbReference type="AlphaFoldDB" id="A0A509EDR0"/>
<reference evidence="1 2" key="1">
    <citation type="submission" date="2019-06" db="EMBL/GenBank/DDBJ databases">
        <authorList>
            <person name="Rodrigo-Torres L."/>
            <person name="Arahal R. D."/>
            <person name="Lucena T."/>
        </authorList>
    </citation>
    <scope>NUCLEOTIDE SEQUENCE [LARGE SCALE GENOMIC DNA]</scope>
    <source>
        <strain evidence="1 2">SB0023/3</strain>
    </source>
</reference>
<proteinExistence type="predicted"/>